<dbReference type="PANTHER" id="PTHR37811">
    <property type="entry name" value="BLL5343 PROTEIN"/>
    <property type="match status" value="1"/>
</dbReference>
<evidence type="ECO:0000313" key="3">
    <source>
        <dbReference type="Proteomes" id="UP000334019"/>
    </source>
</evidence>
<reference evidence="2 3" key="1">
    <citation type="submission" date="2019-11" db="EMBL/GenBank/DDBJ databases">
        <authorList>
            <person name="He Y."/>
        </authorList>
    </citation>
    <scope>NUCLEOTIDE SEQUENCE [LARGE SCALE GENOMIC DNA]</scope>
    <source>
        <strain evidence="2 3">SCSIO 58843</strain>
    </source>
</reference>
<dbReference type="EMBL" id="CP045851">
    <property type="protein sequence ID" value="QGG95587.1"/>
    <property type="molecule type" value="Genomic_DNA"/>
</dbReference>
<protein>
    <submittedName>
        <fullName evidence="2">Antibiotic biosynthesis monooxygenase</fullName>
    </submittedName>
</protein>
<keyword evidence="2" id="KW-0503">Monooxygenase</keyword>
<dbReference type="Gene3D" id="3.30.70.100">
    <property type="match status" value="1"/>
</dbReference>
<dbReference type="InterPro" id="IPR007138">
    <property type="entry name" value="ABM_dom"/>
</dbReference>
<proteinExistence type="predicted"/>
<dbReference type="InterPro" id="IPR052936">
    <property type="entry name" value="Jasmonate_Hydroxylase-like"/>
</dbReference>
<keyword evidence="2" id="KW-0560">Oxidoreductase</keyword>
<dbReference type="Pfam" id="PF03992">
    <property type="entry name" value="ABM"/>
    <property type="match status" value="1"/>
</dbReference>
<evidence type="ECO:0000313" key="2">
    <source>
        <dbReference type="EMBL" id="QGG95587.1"/>
    </source>
</evidence>
<dbReference type="InterPro" id="IPR011008">
    <property type="entry name" value="Dimeric_a/b-barrel"/>
</dbReference>
<dbReference type="KEGG" id="atq:GH723_11040"/>
<feature type="domain" description="ABM" evidence="1">
    <location>
        <begin position="9"/>
        <end position="80"/>
    </location>
</feature>
<dbReference type="AlphaFoldDB" id="A0A5Q2RNB9"/>
<dbReference type="RefSeq" id="WP_153759694.1">
    <property type="nucleotide sequence ID" value="NZ_CP045851.1"/>
</dbReference>
<organism evidence="2 3">
    <name type="scientific">Actinomarinicola tropica</name>
    <dbReference type="NCBI Taxonomy" id="2789776"/>
    <lineage>
        <taxon>Bacteria</taxon>
        <taxon>Bacillati</taxon>
        <taxon>Actinomycetota</taxon>
        <taxon>Acidimicrobiia</taxon>
        <taxon>Acidimicrobiales</taxon>
        <taxon>Iamiaceae</taxon>
        <taxon>Actinomarinicola</taxon>
    </lineage>
</organism>
<name>A0A5Q2RNB9_9ACTN</name>
<dbReference type="Proteomes" id="UP000334019">
    <property type="component" value="Chromosome"/>
</dbReference>
<accession>A0A5Q2RNB9</accession>
<keyword evidence="3" id="KW-1185">Reference proteome</keyword>
<dbReference type="GO" id="GO:0004497">
    <property type="term" value="F:monooxygenase activity"/>
    <property type="evidence" value="ECO:0007669"/>
    <property type="project" value="UniProtKB-KW"/>
</dbReference>
<dbReference type="PANTHER" id="PTHR37811:SF2">
    <property type="entry name" value="ABM DOMAIN-CONTAINING PROTEIN"/>
    <property type="match status" value="1"/>
</dbReference>
<dbReference type="SUPFAM" id="SSF54909">
    <property type="entry name" value="Dimeric alpha+beta barrel"/>
    <property type="match status" value="1"/>
</dbReference>
<sequence length="105" mass="11871">MIASTPEPPYTAVIFTAVPSEDRSGYLETAMRMLELVADQPGFLAVESSEGPPEITVSYWASDEHARAWKAAAEHLVAQRRGREEWYRDYRVRVARVERDYGPVG</sequence>
<gene>
    <name evidence="2" type="ORF">GH723_11040</name>
</gene>
<evidence type="ECO:0000259" key="1">
    <source>
        <dbReference type="Pfam" id="PF03992"/>
    </source>
</evidence>